<dbReference type="Proteomes" id="UP000182658">
    <property type="component" value="Unassembled WGS sequence"/>
</dbReference>
<evidence type="ECO:0000313" key="3">
    <source>
        <dbReference type="EMBL" id="OIW22439.1"/>
    </source>
</evidence>
<feature type="region of interest" description="Disordered" evidence="1">
    <location>
        <begin position="191"/>
        <end position="219"/>
    </location>
</feature>
<gene>
    <name evidence="3" type="ORF">CONLIGDRAFT_563285</name>
</gene>
<dbReference type="EMBL" id="KV875114">
    <property type="protein sequence ID" value="OIW22439.1"/>
    <property type="molecule type" value="Genomic_DNA"/>
</dbReference>
<reference evidence="3 4" key="1">
    <citation type="submission" date="2016-10" db="EMBL/GenBank/DDBJ databases">
        <title>Draft genome sequence of Coniochaeta ligniaria NRRL30616, a lignocellulolytic fungus for bioabatement of inhibitors in plant biomass hydrolysates.</title>
        <authorList>
            <consortium name="DOE Joint Genome Institute"/>
            <person name="Jimenez D.J."/>
            <person name="Hector R.E."/>
            <person name="Riley R."/>
            <person name="Sun H."/>
            <person name="Grigoriev I.V."/>
            <person name="Van Elsas J.D."/>
            <person name="Nichols N.N."/>
        </authorList>
    </citation>
    <scope>NUCLEOTIDE SEQUENCE [LARGE SCALE GENOMIC DNA]</scope>
    <source>
        <strain evidence="3 4">NRRL 30616</strain>
    </source>
</reference>
<proteinExistence type="predicted"/>
<dbReference type="OrthoDB" id="5244165at2759"/>
<name>A0A1J7I475_9PEZI</name>
<dbReference type="InterPro" id="IPR046797">
    <property type="entry name" value="PDDEXK_12"/>
</dbReference>
<evidence type="ECO:0000256" key="1">
    <source>
        <dbReference type="SAM" id="MobiDB-lite"/>
    </source>
</evidence>
<evidence type="ECO:0000259" key="2">
    <source>
        <dbReference type="Pfam" id="PF20516"/>
    </source>
</evidence>
<sequence length="365" mass="40454">TTSRARSLSPTKKTQNLVALKKPIHYVALEDNAADQLPADVRGLYNRLYDITVEHEDIFPWQARDEIIQAAGRRFKDSWFYGRDDRTHISTVGESDEPAGHHRAAAVAELAALRELEVAASECRDQGRSEAAWNLEVHGPLLQLGLANHKYVRRELITTAQITKAFLPPMGDYAVADYADEKMVDFALVLDPGGPSRRRQESQSRWRDGGDVPPAGDAVRDQRLADAIRRTVYGQPLGRQSVNQTSYVAISLKPIAVSIETKADGASGEGRAQLAIWAAAWHERMRQFLAADSGSSSVSRRVVTLPVVLVVEHAWVLSFVCDRGDRLEVVGDMPLGDTRSLAGLYTLVAVVREIGHWVDGPFREW</sequence>
<evidence type="ECO:0000313" key="4">
    <source>
        <dbReference type="Proteomes" id="UP000182658"/>
    </source>
</evidence>
<dbReference type="STRING" id="1408157.A0A1J7I475"/>
<feature type="domain" description="PD-(D/E)XK nuclease-like" evidence="2">
    <location>
        <begin position="96"/>
        <end position="363"/>
    </location>
</feature>
<keyword evidence="4" id="KW-1185">Reference proteome</keyword>
<dbReference type="AlphaFoldDB" id="A0A1J7I475"/>
<feature type="non-terminal residue" evidence="3">
    <location>
        <position position="365"/>
    </location>
</feature>
<dbReference type="InParanoid" id="A0A1J7I475"/>
<protein>
    <recommendedName>
        <fullName evidence="2">PD-(D/E)XK nuclease-like domain-containing protein</fullName>
    </recommendedName>
</protein>
<organism evidence="3 4">
    <name type="scientific">Coniochaeta ligniaria NRRL 30616</name>
    <dbReference type="NCBI Taxonomy" id="1408157"/>
    <lineage>
        <taxon>Eukaryota</taxon>
        <taxon>Fungi</taxon>
        <taxon>Dikarya</taxon>
        <taxon>Ascomycota</taxon>
        <taxon>Pezizomycotina</taxon>
        <taxon>Sordariomycetes</taxon>
        <taxon>Sordariomycetidae</taxon>
        <taxon>Coniochaetales</taxon>
        <taxon>Coniochaetaceae</taxon>
        <taxon>Coniochaeta</taxon>
    </lineage>
</organism>
<dbReference type="Pfam" id="PF20516">
    <property type="entry name" value="PDDEXK_12"/>
    <property type="match status" value="1"/>
</dbReference>
<feature type="non-terminal residue" evidence="3">
    <location>
        <position position="1"/>
    </location>
</feature>
<feature type="compositionally biased region" description="Basic and acidic residues" evidence="1">
    <location>
        <begin position="198"/>
        <end position="210"/>
    </location>
</feature>
<accession>A0A1J7I475</accession>